<dbReference type="InterPro" id="IPR023393">
    <property type="entry name" value="START-like_dom_sf"/>
</dbReference>
<protein>
    <submittedName>
        <fullName evidence="1">SRPBCC family protein</fullName>
    </submittedName>
</protein>
<comment type="caution">
    <text evidence="1">The sequence shown here is derived from an EMBL/GenBank/DDBJ whole genome shotgun (WGS) entry which is preliminary data.</text>
</comment>
<proteinExistence type="predicted"/>
<dbReference type="InterPro" id="IPR019587">
    <property type="entry name" value="Polyketide_cyclase/dehydratase"/>
</dbReference>
<gene>
    <name evidence="1" type="ORF">GCM10009810_35540</name>
</gene>
<reference evidence="1 2" key="1">
    <citation type="journal article" date="2019" name="Int. J. Syst. Evol. Microbiol.">
        <title>The Global Catalogue of Microorganisms (GCM) 10K type strain sequencing project: providing services to taxonomists for standard genome sequencing and annotation.</title>
        <authorList>
            <consortium name="The Broad Institute Genomics Platform"/>
            <consortium name="The Broad Institute Genome Sequencing Center for Infectious Disease"/>
            <person name="Wu L."/>
            <person name="Ma J."/>
        </authorList>
    </citation>
    <scope>NUCLEOTIDE SEQUENCE [LARGE SCALE GENOMIC DNA]</scope>
    <source>
        <strain evidence="1 2">JCM 15591</strain>
    </source>
</reference>
<keyword evidence="2" id="KW-1185">Reference proteome</keyword>
<evidence type="ECO:0000313" key="1">
    <source>
        <dbReference type="EMBL" id="GAA1775404.1"/>
    </source>
</evidence>
<dbReference type="Proteomes" id="UP001501475">
    <property type="component" value="Unassembled WGS sequence"/>
</dbReference>
<evidence type="ECO:0000313" key="2">
    <source>
        <dbReference type="Proteomes" id="UP001501475"/>
    </source>
</evidence>
<organism evidence="1 2">
    <name type="scientific">Nostocoides vanveenii</name>
    <dbReference type="NCBI Taxonomy" id="330835"/>
    <lineage>
        <taxon>Bacteria</taxon>
        <taxon>Bacillati</taxon>
        <taxon>Actinomycetota</taxon>
        <taxon>Actinomycetes</taxon>
        <taxon>Micrococcales</taxon>
        <taxon>Intrasporangiaceae</taxon>
        <taxon>Nostocoides</taxon>
    </lineage>
</organism>
<dbReference type="SUPFAM" id="SSF55961">
    <property type="entry name" value="Bet v1-like"/>
    <property type="match status" value="1"/>
</dbReference>
<dbReference type="Gene3D" id="3.30.530.20">
    <property type="match status" value="1"/>
</dbReference>
<name>A0ABN2L676_9MICO</name>
<dbReference type="Pfam" id="PF10604">
    <property type="entry name" value="Polyketide_cyc2"/>
    <property type="match status" value="1"/>
</dbReference>
<sequence>MFTKRVTVDRVIKAPADAIFALLADPSRHPEFDGSGTVLAARRAGRRLALGESFGMDMHWGVGYGTRNQVVAFEPDRVIAWRTLASGVLSHLVGGRTWRYDLEPVEGGTRVTETWDTSTEAAPSRVVVGRLEDLTRRNMTRTLERLASVVE</sequence>
<accession>A0ABN2L676</accession>
<dbReference type="EMBL" id="BAAAPN010000104">
    <property type="protein sequence ID" value="GAA1775404.1"/>
    <property type="molecule type" value="Genomic_DNA"/>
</dbReference>
<dbReference type="RefSeq" id="WP_344068873.1">
    <property type="nucleotide sequence ID" value="NZ_BAAAPN010000104.1"/>
</dbReference>